<gene>
    <name evidence="2" type="ordered locus">FsymDg_4375</name>
</gene>
<dbReference type="KEGG" id="fsy:FsymDg_4375"/>
<dbReference type="eggNOG" id="COG3468">
    <property type="taxonomic scope" value="Bacteria"/>
</dbReference>
<dbReference type="AlphaFoldDB" id="F8AZ99"/>
<accession>F8AZ99</accession>
<reference evidence="2 3" key="1">
    <citation type="submission" date="2011-05" db="EMBL/GenBank/DDBJ databases">
        <title>Complete sequence of chromosome of Frankia symbiont of Datisca glomerata.</title>
        <authorList>
            <consortium name="US DOE Joint Genome Institute"/>
            <person name="Lucas S."/>
            <person name="Han J."/>
            <person name="Lapidus A."/>
            <person name="Cheng J.-F."/>
            <person name="Goodwin L."/>
            <person name="Pitluck S."/>
            <person name="Peters L."/>
            <person name="Mikhailova N."/>
            <person name="Chertkov O."/>
            <person name="Teshima H."/>
            <person name="Han C."/>
            <person name="Tapia R."/>
            <person name="Land M."/>
            <person name="Hauser L."/>
            <person name="Kyrpides N."/>
            <person name="Ivanova N."/>
            <person name="Pagani I."/>
            <person name="Berry A."/>
            <person name="Pawlowski K."/>
            <person name="Persson T."/>
            <person name="Vanden Heuvel B."/>
            <person name="Benson D."/>
            <person name="Woyke T."/>
        </authorList>
    </citation>
    <scope>NUCLEOTIDE SEQUENCE [LARGE SCALE GENOMIC DNA]</scope>
    <source>
        <strain evidence="3">4085684</strain>
    </source>
</reference>
<dbReference type="HOGENOM" id="CLU_1110151_0_0_11"/>
<dbReference type="STRING" id="656024.FsymDg_4375"/>
<name>F8AZ99_9ACTN</name>
<feature type="compositionally biased region" description="Gly residues" evidence="1">
    <location>
        <begin position="195"/>
        <end position="207"/>
    </location>
</feature>
<evidence type="ECO:0008006" key="4">
    <source>
        <dbReference type="Google" id="ProtNLM"/>
    </source>
</evidence>
<feature type="compositionally biased region" description="Low complexity" evidence="1">
    <location>
        <begin position="183"/>
        <end position="194"/>
    </location>
</feature>
<dbReference type="Proteomes" id="UP000001549">
    <property type="component" value="Chromosome"/>
</dbReference>
<evidence type="ECO:0000313" key="2">
    <source>
        <dbReference type="EMBL" id="AEH11628.1"/>
    </source>
</evidence>
<organism evidence="2 3">
    <name type="scientific">Candidatus Protofrankia datiscae</name>
    <dbReference type="NCBI Taxonomy" id="2716812"/>
    <lineage>
        <taxon>Bacteria</taxon>
        <taxon>Bacillati</taxon>
        <taxon>Actinomycetota</taxon>
        <taxon>Actinomycetes</taxon>
        <taxon>Frankiales</taxon>
        <taxon>Frankiaceae</taxon>
        <taxon>Protofrankia</taxon>
    </lineage>
</organism>
<keyword evidence="3" id="KW-1185">Reference proteome</keyword>
<dbReference type="EMBL" id="CP002801">
    <property type="protein sequence ID" value="AEH11628.1"/>
    <property type="molecule type" value="Genomic_DNA"/>
</dbReference>
<evidence type="ECO:0000256" key="1">
    <source>
        <dbReference type="SAM" id="MobiDB-lite"/>
    </source>
</evidence>
<proteinExistence type="predicted"/>
<protein>
    <recommendedName>
        <fullName evidence="4">DUF2637 domain-containing protein</fullName>
    </recommendedName>
</protein>
<evidence type="ECO:0000313" key="3">
    <source>
        <dbReference type="Proteomes" id="UP000001549"/>
    </source>
</evidence>
<sequence length="260" mass="26596" precursor="true">MAGGVPRRLGRALDAGLWLVAGLVAVYSLANVHTAARGHGTADPQAWLLAPIVDIALFVSITADAALSRHGERPDGWATGLRWFCGIATWTLNVWDAAASGDPGAIVAHSIPPVVLVLLAEAAPRYRQRFAALTTVPTSTPPAVAAPEPSPTVALEPAVPEPSVVVAPEPSTAVVPVPRPTGPRRGTGTTIGPRDTGGTGGTGGARGTGRRDLARKLAAVPADDPRSDRQLAADLAAAVGLSPTTARRYITELRQSGVPA</sequence>
<feature type="region of interest" description="Disordered" evidence="1">
    <location>
        <begin position="170"/>
        <end position="211"/>
    </location>
</feature>
<dbReference type="RefSeq" id="WP_013875477.1">
    <property type="nucleotide sequence ID" value="NZ_CAAAFP010000307.1"/>
</dbReference>